<dbReference type="Pfam" id="PF01638">
    <property type="entry name" value="HxlR"/>
    <property type="match status" value="1"/>
</dbReference>
<dbReference type="Proteomes" id="UP000220768">
    <property type="component" value="Unassembled WGS sequence"/>
</dbReference>
<dbReference type="PANTHER" id="PTHR33204:SF33">
    <property type="entry name" value="TRANSCRIPTIONAL REGULATOR, MARR FAMILY"/>
    <property type="match status" value="1"/>
</dbReference>
<protein>
    <submittedName>
        <fullName evidence="5">Transcriptional regulator</fullName>
    </submittedName>
</protein>
<accession>A0A2A6JAS1</accession>
<sequence>MRKQRHTFYGNCPVEAALDIIGGKWKAILLFHILDGTKRFNELGRLLPGLTPRMLTTQLRELEADGVITRTIYPQVPPKVEYSITPFGRTLQPLLQELAAWSETHVKPRLEHTSSAGSPES</sequence>
<dbReference type="InterPro" id="IPR036390">
    <property type="entry name" value="WH_DNA-bd_sf"/>
</dbReference>
<dbReference type="EMBL" id="NWSV01000008">
    <property type="protein sequence ID" value="PDT03299.1"/>
    <property type="molecule type" value="Genomic_DNA"/>
</dbReference>
<evidence type="ECO:0000259" key="4">
    <source>
        <dbReference type="PROSITE" id="PS51118"/>
    </source>
</evidence>
<evidence type="ECO:0000313" key="6">
    <source>
        <dbReference type="EMBL" id="RUM05346.1"/>
    </source>
</evidence>
<dbReference type="OrthoDB" id="9800350at2"/>
<keyword evidence="1" id="KW-0805">Transcription regulation</keyword>
<dbReference type="InterPro" id="IPR002577">
    <property type="entry name" value="HTH_HxlR"/>
</dbReference>
<dbReference type="InterPro" id="IPR036388">
    <property type="entry name" value="WH-like_DNA-bd_sf"/>
</dbReference>
<dbReference type="AlphaFoldDB" id="A0A2A6JAS1"/>
<gene>
    <name evidence="5" type="ORF">CO666_14680</name>
    <name evidence="6" type="ORF">EFR84_16450</name>
</gene>
<accession>A0A3S0SWA8</accession>
<dbReference type="PANTHER" id="PTHR33204">
    <property type="entry name" value="TRANSCRIPTIONAL REGULATOR, MARR FAMILY"/>
    <property type="match status" value="1"/>
</dbReference>
<evidence type="ECO:0000313" key="5">
    <source>
        <dbReference type="EMBL" id="PDT03299.1"/>
    </source>
</evidence>
<feature type="domain" description="HTH hxlR-type" evidence="4">
    <location>
        <begin position="12"/>
        <end position="110"/>
    </location>
</feature>
<dbReference type="RefSeq" id="WP_097612836.1">
    <property type="nucleotide sequence ID" value="NZ_ML133760.1"/>
</dbReference>
<reference evidence="5 7" key="1">
    <citation type="submission" date="2017-09" db="EMBL/GenBank/DDBJ databases">
        <title>Comparative genomics of rhizobia isolated from Phaseolus vulgaris in China.</title>
        <authorList>
            <person name="Tong W."/>
        </authorList>
    </citation>
    <scope>NUCLEOTIDE SEQUENCE [LARGE SCALE GENOMIC DNA]</scope>
    <source>
        <strain evidence="5 7">C5</strain>
    </source>
</reference>
<reference evidence="6 8" key="2">
    <citation type="submission" date="2018-11" db="EMBL/GenBank/DDBJ databases">
        <title>Rhizobium chutanense sp. nov., isolated from root nodules of Phaseolus vulgaris in China.</title>
        <authorList>
            <person name="Huo Y."/>
        </authorList>
    </citation>
    <scope>NUCLEOTIDE SEQUENCE [LARGE SCALE GENOMIC DNA]</scope>
    <source>
        <strain evidence="6 8">C16</strain>
    </source>
</reference>
<dbReference type="PROSITE" id="PS51118">
    <property type="entry name" value="HTH_HXLR"/>
    <property type="match status" value="1"/>
</dbReference>
<dbReference type="EMBL" id="RJTJ01000013">
    <property type="protein sequence ID" value="RUM05346.1"/>
    <property type="molecule type" value="Genomic_DNA"/>
</dbReference>
<evidence type="ECO:0000256" key="2">
    <source>
        <dbReference type="ARBA" id="ARBA00023125"/>
    </source>
</evidence>
<comment type="caution">
    <text evidence="5">The sequence shown here is derived from an EMBL/GenBank/DDBJ whole genome shotgun (WGS) entry which is preliminary data.</text>
</comment>
<dbReference type="Gene3D" id="1.10.10.10">
    <property type="entry name" value="Winged helix-like DNA-binding domain superfamily/Winged helix DNA-binding domain"/>
    <property type="match status" value="1"/>
</dbReference>
<evidence type="ECO:0000256" key="3">
    <source>
        <dbReference type="ARBA" id="ARBA00023163"/>
    </source>
</evidence>
<proteinExistence type="predicted"/>
<evidence type="ECO:0000313" key="8">
    <source>
        <dbReference type="Proteomes" id="UP000278081"/>
    </source>
</evidence>
<dbReference type="Proteomes" id="UP000278081">
    <property type="component" value="Unassembled WGS sequence"/>
</dbReference>
<keyword evidence="7" id="KW-1185">Reference proteome</keyword>
<keyword evidence="2" id="KW-0238">DNA-binding</keyword>
<organism evidence="5 7">
    <name type="scientific">Rhizobium chutanense</name>
    <dbReference type="NCBI Taxonomy" id="2035448"/>
    <lineage>
        <taxon>Bacteria</taxon>
        <taxon>Pseudomonadati</taxon>
        <taxon>Pseudomonadota</taxon>
        <taxon>Alphaproteobacteria</taxon>
        <taxon>Hyphomicrobiales</taxon>
        <taxon>Rhizobiaceae</taxon>
        <taxon>Rhizobium/Agrobacterium group</taxon>
        <taxon>Rhizobium</taxon>
    </lineage>
</organism>
<dbReference type="GO" id="GO:0003677">
    <property type="term" value="F:DNA binding"/>
    <property type="evidence" value="ECO:0007669"/>
    <property type="project" value="UniProtKB-KW"/>
</dbReference>
<name>A0A2A6JAS1_9HYPH</name>
<keyword evidence="3" id="KW-0804">Transcription</keyword>
<evidence type="ECO:0000313" key="7">
    <source>
        <dbReference type="Proteomes" id="UP000220768"/>
    </source>
</evidence>
<dbReference type="SUPFAM" id="SSF46785">
    <property type="entry name" value="Winged helix' DNA-binding domain"/>
    <property type="match status" value="1"/>
</dbReference>
<evidence type="ECO:0000256" key="1">
    <source>
        <dbReference type="ARBA" id="ARBA00023015"/>
    </source>
</evidence>